<proteinExistence type="predicted"/>
<dbReference type="InterPro" id="IPR003594">
    <property type="entry name" value="HATPase_dom"/>
</dbReference>
<dbReference type="Gene3D" id="3.40.50.2300">
    <property type="match status" value="1"/>
</dbReference>
<dbReference type="PRINTS" id="PR00344">
    <property type="entry name" value="BCTRLSENSOR"/>
</dbReference>
<feature type="domain" description="Response regulatory" evidence="6">
    <location>
        <begin position="105"/>
        <end position="221"/>
    </location>
</feature>
<comment type="catalytic activity">
    <reaction evidence="1">
        <text>ATP + protein L-histidine = ADP + protein N-phospho-L-histidine.</text>
        <dbReference type="EC" id="2.7.13.3"/>
    </reaction>
</comment>
<reference evidence="7 8" key="1">
    <citation type="submission" date="2018-04" db="EMBL/GenBank/DDBJ databases">
        <title>Massilia violaceinigra sp. nov., a novel purple-pigmented bacterium isolated from Tianshan glacier, Xinjiang, China.</title>
        <authorList>
            <person name="Wang H."/>
        </authorList>
    </citation>
    <scope>NUCLEOTIDE SEQUENCE [LARGE SCALE GENOMIC DNA]</scope>
    <source>
        <strain evidence="7 8">B448-2</strain>
    </source>
</reference>
<dbReference type="Pfam" id="PF02518">
    <property type="entry name" value="HATPase_c"/>
    <property type="match status" value="1"/>
</dbReference>
<accession>A0A2U2HLY7</accession>
<dbReference type="InterPro" id="IPR004358">
    <property type="entry name" value="Sig_transdc_His_kin-like_C"/>
</dbReference>
<dbReference type="OrthoDB" id="5421695at2"/>
<protein>
    <recommendedName>
        <fullName evidence="2">histidine kinase</fullName>
        <ecNumber evidence="2">2.7.13.3</ecNumber>
    </recommendedName>
</protein>
<dbReference type="PANTHER" id="PTHR43047:SF72">
    <property type="entry name" value="OSMOSENSING HISTIDINE PROTEIN KINASE SLN1"/>
    <property type="match status" value="1"/>
</dbReference>
<dbReference type="InterPro" id="IPR001789">
    <property type="entry name" value="Sig_transdc_resp-reg_receiver"/>
</dbReference>
<keyword evidence="3" id="KW-0808">Transferase</keyword>
<organism evidence="7 8">
    <name type="scientific">Massilia glaciei</name>
    <dbReference type="NCBI Taxonomy" id="1524097"/>
    <lineage>
        <taxon>Bacteria</taxon>
        <taxon>Pseudomonadati</taxon>
        <taxon>Pseudomonadota</taxon>
        <taxon>Betaproteobacteria</taxon>
        <taxon>Burkholderiales</taxon>
        <taxon>Oxalobacteraceae</taxon>
        <taxon>Telluria group</taxon>
        <taxon>Massilia</taxon>
    </lineage>
</organism>
<evidence type="ECO:0000313" key="8">
    <source>
        <dbReference type="Proteomes" id="UP000241421"/>
    </source>
</evidence>
<dbReference type="Pfam" id="PF00072">
    <property type="entry name" value="Response_reg"/>
    <property type="match status" value="1"/>
</dbReference>
<dbReference type="AlphaFoldDB" id="A0A2U2HLY7"/>
<evidence type="ECO:0000256" key="3">
    <source>
        <dbReference type="ARBA" id="ARBA00022679"/>
    </source>
</evidence>
<evidence type="ECO:0000313" key="7">
    <source>
        <dbReference type="EMBL" id="PWF48534.1"/>
    </source>
</evidence>
<evidence type="ECO:0000256" key="5">
    <source>
        <dbReference type="PROSITE-ProRule" id="PRU00169"/>
    </source>
</evidence>
<evidence type="ECO:0000256" key="1">
    <source>
        <dbReference type="ARBA" id="ARBA00000085"/>
    </source>
</evidence>
<dbReference type="Proteomes" id="UP000241421">
    <property type="component" value="Unassembled WGS sequence"/>
</dbReference>
<dbReference type="PANTHER" id="PTHR43047">
    <property type="entry name" value="TWO-COMPONENT HISTIDINE PROTEIN KINASE"/>
    <property type="match status" value="1"/>
</dbReference>
<evidence type="ECO:0000256" key="2">
    <source>
        <dbReference type="ARBA" id="ARBA00012438"/>
    </source>
</evidence>
<dbReference type="SUPFAM" id="SSF55874">
    <property type="entry name" value="ATPase domain of HSP90 chaperone/DNA topoisomerase II/histidine kinase"/>
    <property type="match status" value="1"/>
</dbReference>
<keyword evidence="4" id="KW-0418">Kinase</keyword>
<dbReference type="SUPFAM" id="SSF52172">
    <property type="entry name" value="CheY-like"/>
    <property type="match status" value="1"/>
</dbReference>
<dbReference type="GO" id="GO:0000155">
    <property type="term" value="F:phosphorelay sensor kinase activity"/>
    <property type="evidence" value="ECO:0007669"/>
    <property type="project" value="TreeGrafter"/>
</dbReference>
<keyword evidence="5" id="KW-0597">Phosphoprotein</keyword>
<gene>
    <name evidence="7" type="ORF">C7C56_011260</name>
</gene>
<dbReference type="EMBL" id="PXWF02000182">
    <property type="protein sequence ID" value="PWF48534.1"/>
    <property type="molecule type" value="Genomic_DNA"/>
</dbReference>
<feature type="modified residue" description="4-aspartylphosphate" evidence="5">
    <location>
        <position position="154"/>
    </location>
</feature>
<keyword evidence="8" id="KW-1185">Reference proteome</keyword>
<dbReference type="GO" id="GO:0005886">
    <property type="term" value="C:plasma membrane"/>
    <property type="evidence" value="ECO:0007669"/>
    <property type="project" value="TreeGrafter"/>
</dbReference>
<dbReference type="SMART" id="SM00448">
    <property type="entry name" value="REC"/>
    <property type="match status" value="1"/>
</dbReference>
<dbReference type="Gene3D" id="3.30.565.10">
    <property type="entry name" value="Histidine kinase-like ATPase, C-terminal domain"/>
    <property type="match status" value="1"/>
</dbReference>
<evidence type="ECO:0000259" key="6">
    <source>
        <dbReference type="PROSITE" id="PS50110"/>
    </source>
</evidence>
<name>A0A2U2HLY7_9BURK</name>
<dbReference type="PROSITE" id="PS50110">
    <property type="entry name" value="RESPONSE_REGULATORY"/>
    <property type="match status" value="1"/>
</dbReference>
<evidence type="ECO:0000256" key="4">
    <source>
        <dbReference type="ARBA" id="ARBA00022777"/>
    </source>
</evidence>
<comment type="caution">
    <text evidence="7">The sequence shown here is derived from an EMBL/GenBank/DDBJ whole genome shotgun (WGS) entry which is preliminary data.</text>
</comment>
<dbReference type="InterPro" id="IPR011006">
    <property type="entry name" value="CheY-like_superfamily"/>
</dbReference>
<dbReference type="EC" id="2.7.13.3" evidence="2"/>
<dbReference type="GO" id="GO:0009927">
    <property type="term" value="F:histidine phosphotransfer kinase activity"/>
    <property type="evidence" value="ECO:0007669"/>
    <property type="project" value="TreeGrafter"/>
</dbReference>
<dbReference type="InterPro" id="IPR036890">
    <property type="entry name" value="HATPase_C_sf"/>
</dbReference>
<sequence>MRRRSVDQRRRQRRRHGARAGAACLELFTQGERSSDRAQGGLGVGLSLVKSLVNLHGGRVRARSDGPDLGSTFTVILPLQLAAPDGAALASHASQAQAAGKRALRIQVVDDNVDAARMLCLLLEADGHAVSVEHDPVAVLRGADSAPMDVYLLDIGLPGMDGNTLARALRSSPGAAQATLIAVTGYGQKYDRESTLAAGFDHYFIKPANPDQLVGLLANIAPSAAASLTTA</sequence>